<dbReference type="OrthoDB" id="67317at2759"/>
<keyword evidence="4 6" id="KW-1133">Transmembrane helix</keyword>
<evidence type="ECO:0000313" key="8">
    <source>
        <dbReference type="Proteomes" id="UP000288716"/>
    </source>
</evidence>
<comment type="subcellular location">
    <subcellularLocation>
        <location evidence="1">Membrane</location>
        <topology evidence="1">Multi-pass membrane protein</topology>
    </subcellularLocation>
</comment>
<keyword evidence="3 6" id="KW-0812">Transmembrane</keyword>
<keyword evidence="5 6" id="KW-0472">Membrane</keyword>
<sequence>MIICGKKLSICCSVISVWAILMLTLMGVLMYSHSLAFAEDLNLKSLHREDFLVAAYNRYESAAHNCWIAVCIYIITLGLSVHQYYLNRKLQYGL</sequence>
<dbReference type="AlphaFoldDB" id="A0A443SMA0"/>
<dbReference type="PANTHER" id="PTHR31733">
    <property type="entry name" value="RIBONUCLEASE KAPPA"/>
    <property type="match status" value="1"/>
</dbReference>
<protein>
    <submittedName>
        <fullName evidence="7">Salivary secreted ribonuclease-like protein</fullName>
    </submittedName>
</protein>
<dbReference type="GO" id="GO:0016020">
    <property type="term" value="C:membrane"/>
    <property type="evidence" value="ECO:0007669"/>
    <property type="project" value="UniProtKB-SubCell"/>
</dbReference>
<evidence type="ECO:0000256" key="1">
    <source>
        <dbReference type="ARBA" id="ARBA00004141"/>
    </source>
</evidence>
<evidence type="ECO:0000256" key="5">
    <source>
        <dbReference type="ARBA" id="ARBA00023136"/>
    </source>
</evidence>
<evidence type="ECO:0000313" key="7">
    <source>
        <dbReference type="EMBL" id="RWS28668.1"/>
    </source>
</evidence>
<dbReference type="STRING" id="299467.A0A443SMA0"/>
<name>A0A443SMA0_9ACAR</name>
<keyword evidence="8" id="KW-1185">Reference proteome</keyword>
<dbReference type="Proteomes" id="UP000288716">
    <property type="component" value="Unassembled WGS sequence"/>
</dbReference>
<dbReference type="VEuPathDB" id="VectorBase:LDEU003371"/>
<reference evidence="7 8" key="1">
    <citation type="journal article" date="2018" name="Gigascience">
        <title>Genomes of trombidid mites reveal novel predicted allergens and laterally-transferred genes associated with secondary metabolism.</title>
        <authorList>
            <person name="Dong X."/>
            <person name="Chaisiri K."/>
            <person name="Xia D."/>
            <person name="Armstrong S.D."/>
            <person name="Fang Y."/>
            <person name="Donnelly M.J."/>
            <person name="Kadowaki T."/>
            <person name="McGarry J.W."/>
            <person name="Darby A.C."/>
            <person name="Makepeace B.L."/>
        </authorList>
    </citation>
    <scope>NUCLEOTIDE SEQUENCE [LARGE SCALE GENOMIC DNA]</scope>
    <source>
        <strain evidence="7">UoL-UT</strain>
    </source>
</reference>
<dbReference type="EMBL" id="NCKV01001271">
    <property type="protein sequence ID" value="RWS28668.1"/>
    <property type="molecule type" value="Genomic_DNA"/>
</dbReference>
<accession>A0A443SMA0</accession>
<evidence type="ECO:0000256" key="4">
    <source>
        <dbReference type="ARBA" id="ARBA00022989"/>
    </source>
</evidence>
<feature type="transmembrane region" description="Helical" evidence="6">
    <location>
        <begin position="62"/>
        <end position="81"/>
    </location>
</feature>
<evidence type="ECO:0000256" key="3">
    <source>
        <dbReference type="ARBA" id="ARBA00022692"/>
    </source>
</evidence>
<dbReference type="GO" id="GO:0004521">
    <property type="term" value="F:RNA endonuclease activity"/>
    <property type="evidence" value="ECO:0007669"/>
    <property type="project" value="InterPro"/>
</dbReference>
<evidence type="ECO:0000256" key="6">
    <source>
        <dbReference type="SAM" id="Phobius"/>
    </source>
</evidence>
<comment type="caution">
    <text evidence="7">The sequence shown here is derived from an EMBL/GenBank/DDBJ whole genome shotgun (WGS) entry which is preliminary data.</text>
</comment>
<gene>
    <name evidence="7" type="ORF">B4U80_06236</name>
</gene>
<organism evidence="7 8">
    <name type="scientific">Leptotrombidium deliense</name>
    <dbReference type="NCBI Taxonomy" id="299467"/>
    <lineage>
        <taxon>Eukaryota</taxon>
        <taxon>Metazoa</taxon>
        <taxon>Ecdysozoa</taxon>
        <taxon>Arthropoda</taxon>
        <taxon>Chelicerata</taxon>
        <taxon>Arachnida</taxon>
        <taxon>Acari</taxon>
        <taxon>Acariformes</taxon>
        <taxon>Trombidiformes</taxon>
        <taxon>Prostigmata</taxon>
        <taxon>Anystina</taxon>
        <taxon>Parasitengona</taxon>
        <taxon>Trombiculoidea</taxon>
        <taxon>Trombiculidae</taxon>
        <taxon>Leptotrombidium</taxon>
    </lineage>
</organism>
<comment type="similarity">
    <text evidence="2">Belongs to the RNase K family.</text>
</comment>
<dbReference type="InterPro" id="IPR026770">
    <property type="entry name" value="RNase_K"/>
</dbReference>
<proteinExistence type="inferred from homology"/>
<evidence type="ECO:0000256" key="2">
    <source>
        <dbReference type="ARBA" id="ARBA00008458"/>
    </source>
</evidence>